<dbReference type="RefSeq" id="WP_071564551.1">
    <property type="nucleotide sequence ID" value="NZ_MIQH01000618.1"/>
</dbReference>
<evidence type="ECO:0000313" key="2">
    <source>
        <dbReference type="EMBL" id="OIR24552.1"/>
    </source>
</evidence>
<proteinExistence type="predicted"/>
<dbReference type="PANTHER" id="PTHR43581">
    <property type="entry name" value="ATP/GTP PHOSPHATASE"/>
    <property type="match status" value="1"/>
</dbReference>
<dbReference type="GO" id="GO:0016887">
    <property type="term" value="F:ATP hydrolysis activity"/>
    <property type="evidence" value="ECO:0007669"/>
    <property type="project" value="InterPro"/>
</dbReference>
<name>A0A1J5TUR3_9GAMM</name>
<feature type="domain" description="ATPase AAA-type core" evidence="1">
    <location>
        <begin position="24"/>
        <end position="265"/>
    </location>
</feature>
<dbReference type="SUPFAM" id="SSF52540">
    <property type="entry name" value="P-loop containing nucleoside triphosphate hydrolases"/>
    <property type="match status" value="1"/>
</dbReference>
<evidence type="ECO:0000313" key="3">
    <source>
        <dbReference type="Proteomes" id="UP000182798"/>
    </source>
</evidence>
<dbReference type="EMBL" id="MIQH01000618">
    <property type="protein sequence ID" value="OIR24552.1"/>
    <property type="molecule type" value="Genomic_DNA"/>
</dbReference>
<dbReference type="PANTHER" id="PTHR43581:SF4">
    <property type="entry name" value="ATP_GTP PHOSPHATASE"/>
    <property type="match status" value="1"/>
</dbReference>
<dbReference type="AlphaFoldDB" id="A0A1J5TUR3"/>
<evidence type="ECO:0000259" key="1">
    <source>
        <dbReference type="Pfam" id="PF13304"/>
    </source>
</evidence>
<dbReference type="GO" id="GO:0005524">
    <property type="term" value="F:ATP binding"/>
    <property type="evidence" value="ECO:0007669"/>
    <property type="project" value="InterPro"/>
</dbReference>
<organism evidence="2 3">
    <name type="scientific">Bathymodiolus thermophilus thioautotrophic gill symbiont</name>
    <dbReference type="NCBI Taxonomy" id="2360"/>
    <lineage>
        <taxon>Bacteria</taxon>
        <taxon>Pseudomonadati</taxon>
        <taxon>Pseudomonadota</taxon>
        <taxon>Gammaproteobacteria</taxon>
        <taxon>sulfur-oxidizing symbionts</taxon>
    </lineage>
</organism>
<dbReference type="InterPro" id="IPR003959">
    <property type="entry name" value="ATPase_AAA_core"/>
</dbReference>
<dbReference type="OrthoDB" id="3322489at2"/>
<dbReference type="CDD" id="cd00267">
    <property type="entry name" value="ABC_ATPase"/>
    <property type="match status" value="1"/>
</dbReference>
<protein>
    <recommendedName>
        <fullName evidence="1">ATPase AAA-type core domain-containing protein</fullName>
    </recommendedName>
</protein>
<sequence>MIEYIDIKDYKCFKDFKIEGLSRINIISGKNNVGKTALLEAFLLTQEFGEVTIAKNRNIDKNQYTNYLKGFSFFISTDVEAISFEVKNRKKLNEKELQETAKLNNDYNEFICEYTGKEIDIRSLEKEKMSDAPDINSYINSSKPSNESLAQLYSEIQTKGVQHKFLEYLQKLDNNIKWIEPQALNNEMVLRVNLNNPTASLPTSELGEGVNRYIEILATMLSDNKYVFIDEIENGLHYSKLVDIAKAIIEIAEKEGVQLFITTHDKDTIEAFASACKELEFKDFCSIELYKDEEGDLKSITRNADQFMATVDTGIEVR</sequence>
<dbReference type="Proteomes" id="UP000182798">
    <property type="component" value="Unassembled WGS sequence"/>
</dbReference>
<comment type="caution">
    <text evidence="2">The sequence shown here is derived from an EMBL/GenBank/DDBJ whole genome shotgun (WGS) entry which is preliminary data.</text>
</comment>
<dbReference type="Pfam" id="PF13304">
    <property type="entry name" value="AAA_21"/>
    <property type="match status" value="1"/>
</dbReference>
<dbReference type="InterPro" id="IPR051396">
    <property type="entry name" value="Bact_Antivir_Def_Nuclease"/>
</dbReference>
<accession>A0A1J5TUR3</accession>
<gene>
    <name evidence="2" type="ORF">BGC33_14775</name>
</gene>
<dbReference type="Gene3D" id="3.40.50.300">
    <property type="entry name" value="P-loop containing nucleotide triphosphate hydrolases"/>
    <property type="match status" value="1"/>
</dbReference>
<reference evidence="3" key="1">
    <citation type="submission" date="2016-09" db="EMBL/GenBank/DDBJ databases">
        <title>Genome Sequence of Bathymodiolus thermophilus sulfur-oxidizing gill endosymbiont.</title>
        <authorList>
            <person name="Ponnudurai R."/>
            <person name="Kleiner M."/>
            <person name="Sayavedra L."/>
            <person name="Thuermer A."/>
            <person name="Felbeck H."/>
            <person name="Schlueter R."/>
            <person name="Schweder T."/>
            <person name="Markert S."/>
        </authorList>
    </citation>
    <scope>NUCLEOTIDE SEQUENCE [LARGE SCALE GENOMIC DNA]</scope>
    <source>
        <strain evidence="3">BAT/CrabSpa'14</strain>
    </source>
</reference>
<dbReference type="InterPro" id="IPR027417">
    <property type="entry name" value="P-loop_NTPase"/>
</dbReference>